<keyword evidence="1" id="KW-0812">Transmembrane</keyword>
<organism evidence="2 3">
    <name type="scientific">Limosilactobacillus pontis</name>
    <dbReference type="NCBI Taxonomy" id="35787"/>
    <lineage>
        <taxon>Bacteria</taxon>
        <taxon>Bacillati</taxon>
        <taxon>Bacillota</taxon>
        <taxon>Bacilli</taxon>
        <taxon>Lactobacillales</taxon>
        <taxon>Lactobacillaceae</taxon>
        <taxon>Limosilactobacillus</taxon>
    </lineage>
</organism>
<keyword evidence="3" id="KW-1185">Reference proteome</keyword>
<evidence type="ECO:0000313" key="2">
    <source>
        <dbReference type="EMBL" id="MDM8266614.1"/>
    </source>
</evidence>
<dbReference type="PANTHER" id="PTHR37314">
    <property type="entry name" value="SLR0142 PROTEIN"/>
    <property type="match status" value="1"/>
</dbReference>
<name>A0ABT7UY53_9LACO</name>
<gene>
    <name evidence="2" type="ORF">QUW44_05505</name>
</gene>
<feature type="transmembrane region" description="Helical" evidence="1">
    <location>
        <begin position="92"/>
        <end position="112"/>
    </location>
</feature>
<accession>A0ABT7UY53</accession>
<dbReference type="EMBL" id="JAUDDW010000017">
    <property type="protein sequence ID" value="MDM8266614.1"/>
    <property type="molecule type" value="Genomic_DNA"/>
</dbReference>
<dbReference type="RefSeq" id="WP_289586177.1">
    <property type="nucleotide sequence ID" value="NZ_JAUDDW010000017.1"/>
</dbReference>
<dbReference type="Pfam" id="PF06912">
    <property type="entry name" value="DUF1275"/>
    <property type="match status" value="1"/>
</dbReference>
<reference evidence="2 3" key="2">
    <citation type="submission" date="2023-06" db="EMBL/GenBank/DDBJ databases">
        <authorList>
            <person name="Zeman M."/>
            <person name="Kubasova T."/>
            <person name="Jahodarova E."/>
            <person name="Nykrynova M."/>
            <person name="Rychlik I."/>
        </authorList>
    </citation>
    <scope>NUCLEOTIDE SEQUENCE [LARGE SCALE GENOMIC DNA]</scope>
    <source>
        <strain evidence="2 3">161_Gplus</strain>
    </source>
</reference>
<sequence>MHNIFDQRHLAEARFFAIALTFCGGFTDAFTYIQFNHTLAAAQTGNIVFLSAALASHNFFGVFDRLASLIAYIVGLAIVSIFHAHIDHYWRVFCLIPILIIGMIVGGLPASFPTYISVPALSFGLAMQNAAFAKIEGFGYSNVFTSGNIKKSVVAWSEYYFHHDQSQRQAAIDYSLIVVSFTLWAIVSAQLQPLMRMRTI</sequence>
<feature type="transmembrane region" description="Helical" evidence="1">
    <location>
        <begin position="15"/>
        <end position="33"/>
    </location>
</feature>
<evidence type="ECO:0000313" key="3">
    <source>
        <dbReference type="Proteomes" id="UP001529343"/>
    </source>
</evidence>
<protein>
    <submittedName>
        <fullName evidence="2">YoaK family protein</fullName>
    </submittedName>
</protein>
<proteinExistence type="predicted"/>
<evidence type="ECO:0000256" key="1">
    <source>
        <dbReference type="SAM" id="Phobius"/>
    </source>
</evidence>
<dbReference type="Proteomes" id="UP001529343">
    <property type="component" value="Unassembled WGS sequence"/>
</dbReference>
<keyword evidence="1" id="KW-0472">Membrane</keyword>
<feature type="transmembrane region" description="Helical" evidence="1">
    <location>
        <begin position="66"/>
        <end position="85"/>
    </location>
</feature>
<dbReference type="InterPro" id="IPR010699">
    <property type="entry name" value="DUF1275"/>
</dbReference>
<feature type="transmembrane region" description="Helical" evidence="1">
    <location>
        <begin position="171"/>
        <end position="191"/>
    </location>
</feature>
<reference evidence="3" key="1">
    <citation type="submission" date="2023-06" db="EMBL/GenBank/DDBJ databases">
        <title>Identification and characterization of horizontal gene transfer across gut microbiota members of farm animals based on homology search.</title>
        <authorList>
            <person name="Zeman M."/>
            <person name="Kubasova T."/>
            <person name="Jahodarova E."/>
            <person name="Nykrynova M."/>
            <person name="Rychlik I."/>
        </authorList>
    </citation>
    <scope>NUCLEOTIDE SEQUENCE [LARGE SCALE GENOMIC DNA]</scope>
    <source>
        <strain evidence="3">161_Gplus</strain>
    </source>
</reference>
<comment type="caution">
    <text evidence="2">The sequence shown here is derived from an EMBL/GenBank/DDBJ whole genome shotgun (WGS) entry which is preliminary data.</text>
</comment>
<keyword evidence="1" id="KW-1133">Transmembrane helix</keyword>
<dbReference type="PANTHER" id="PTHR37314:SF4">
    <property type="entry name" value="UPF0700 TRANSMEMBRANE PROTEIN YOAK"/>
    <property type="match status" value="1"/>
</dbReference>